<dbReference type="AlphaFoldDB" id="A0A498LJ19"/>
<proteinExistence type="predicted"/>
<keyword evidence="3" id="KW-1185">Reference proteome</keyword>
<dbReference type="SUPFAM" id="SSF53300">
    <property type="entry name" value="vWA-like"/>
    <property type="match status" value="1"/>
</dbReference>
<comment type="caution">
    <text evidence="2">The sequence shown here is derived from an EMBL/GenBank/DDBJ whole genome shotgun (WGS) entry which is preliminary data.</text>
</comment>
<organism evidence="2 3">
    <name type="scientific">Labeo rohita</name>
    <name type="common">Indian major carp</name>
    <name type="synonym">Cyprinus rohita</name>
    <dbReference type="NCBI Taxonomy" id="84645"/>
    <lineage>
        <taxon>Eukaryota</taxon>
        <taxon>Metazoa</taxon>
        <taxon>Chordata</taxon>
        <taxon>Craniata</taxon>
        <taxon>Vertebrata</taxon>
        <taxon>Euteleostomi</taxon>
        <taxon>Actinopterygii</taxon>
        <taxon>Neopterygii</taxon>
        <taxon>Teleostei</taxon>
        <taxon>Ostariophysi</taxon>
        <taxon>Cypriniformes</taxon>
        <taxon>Cyprinidae</taxon>
        <taxon>Labeoninae</taxon>
        <taxon>Labeonini</taxon>
        <taxon>Labeo</taxon>
    </lineage>
</organism>
<name>A0A498LJ19_LABRO</name>
<protein>
    <submittedName>
        <fullName evidence="2">Epithelial chloride channel-like protein</fullName>
    </submittedName>
</protein>
<dbReference type="Proteomes" id="UP000290572">
    <property type="component" value="Unassembled WGS sequence"/>
</dbReference>
<sequence>MLLSSTSTGIKLDGNGYVDVIIAISSKVPQENRLIDKIKEMVTEGSLYLYDALDKKVYFKEATILVPPHWNGTNFAKARTESFEKGPRILQQQQAATHFLRSIIEYQARVGIVLRADNGDALGDELIFLTDGMATDIIADCAPSAIQSGAIIHTLAFGNSADPALTEMANKTGGIFLSPSDDVTSNHLMDAFASLTLSTGDYTNEPVQLESAGARASDWFNGTVSVDQTVGNKTTFVIIYETTFPSIYIQSPSDLIYNTAMQLNPLEVKNFTRTDTGESFVVTTSGTLPNFPPNRITDLSAEIQEDTVLLNWTAPGEDLDQGTDVFFSLHTQKMGTEHTIAEHTPAQCPPVDNSAINQRMMKSPAAA</sequence>
<gene>
    <name evidence="2" type="ORF">ROHU_031912</name>
</gene>
<dbReference type="EMBL" id="QBIY01013322">
    <property type="protein sequence ID" value="RXN08349.1"/>
    <property type="molecule type" value="Genomic_DNA"/>
</dbReference>
<evidence type="ECO:0000313" key="3">
    <source>
        <dbReference type="Proteomes" id="UP000290572"/>
    </source>
</evidence>
<dbReference type="STRING" id="84645.A0A498LJ19"/>
<evidence type="ECO:0000259" key="1">
    <source>
        <dbReference type="Pfam" id="PF08434"/>
    </source>
</evidence>
<dbReference type="InterPro" id="IPR036465">
    <property type="entry name" value="vWFA_dom_sf"/>
</dbReference>
<dbReference type="InterPro" id="IPR013642">
    <property type="entry name" value="CLCA_N"/>
</dbReference>
<dbReference type="Gene3D" id="3.40.50.410">
    <property type="entry name" value="von Willebrand factor, type A domain"/>
    <property type="match status" value="1"/>
</dbReference>
<reference evidence="2 3" key="1">
    <citation type="submission" date="2018-03" db="EMBL/GenBank/DDBJ databases">
        <title>Draft genome sequence of Rohu Carp (Labeo rohita).</title>
        <authorList>
            <person name="Das P."/>
            <person name="Kushwaha B."/>
            <person name="Joshi C.G."/>
            <person name="Kumar D."/>
            <person name="Nagpure N.S."/>
            <person name="Sahoo L."/>
            <person name="Das S.P."/>
            <person name="Bit A."/>
            <person name="Patnaik S."/>
            <person name="Meher P.K."/>
            <person name="Jayasankar P."/>
            <person name="Koringa P.G."/>
            <person name="Patel N.V."/>
            <person name="Hinsu A.T."/>
            <person name="Kumar R."/>
            <person name="Pandey M."/>
            <person name="Agarwal S."/>
            <person name="Srivastava S."/>
            <person name="Singh M."/>
            <person name="Iquebal M.A."/>
            <person name="Jaiswal S."/>
            <person name="Angadi U.B."/>
            <person name="Kumar N."/>
            <person name="Raza M."/>
            <person name="Shah T.M."/>
            <person name="Rai A."/>
            <person name="Jena J.K."/>
        </authorList>
    </citation>
    <scope>NUCLEOTIDE SEQUENCE [LARGE SCALE GENOMIC DNA]</scope>
    <source>
        <strain evidence="2">DASCIFA01</strain>
        <tissue evidence="2">Testis</tissue>
    </source>
</reference>
<dbReference type="Pfam" id="PF08434">
    <property type="entry name" value="CLCA"/>
    <property type="match status" value="1"/>
</dbReference>
<evidence type="ECO:0000313" key="2">
    <source>
        <dbReference type="EMBL" id="RXN08349.1"/>
    </source>
</evidence>
<accession>A0A498LJ19</accession>
<feature type="domain" description="Calcium-activated chloride channel N-terminal" evidence="1">
    <location>
        <begin position="10"/>
        <end position="92"/>
    </location>
</feature>